<feature type="region of interest" description="Disordered" evidence="1">
    <location>
        <begin position="299"/>
        <end position="408"/>
    </location>
</feature>
<proteinExistence type="predicted"/>
<accession>A0A8K0DMC3</accession>
<sequence length="408" mass="44089">MDNNQQRPRRPGIRINGQQLYYIPAAGAFESLAQRGTPGQVEFIPLYAVNRQGLINPETTPSSMPNVNTYPTRGRPPRMYYSVAGRGHNNYSDTYRYAESGYHPLGRCPHLQCPLHHVAPPFVNYPTPPNVGGYANSVPQPATQWYRPAAVQPPPAHRSYPFLAYGPAPTTSAGTSNVSQSGATGYANMQREIGEEYLIRNYGATRITPGTGINSESGAAADANGAVYTRPDIPVGGYIDSVMYTIPLNTAQNTRPNTGSEDSRNRNHGSGLSYELLENVANLNTDNRMLVQQLRSSRLPNPNFKGVYATLGSPMRSDSPNVSLRQGTSTATPPPPLPPRSVPMSAASPSTFNAGDLRASFSAPNAADNANFQNTESTDSTDEDSDGANTAAQFNQMTFAYSDPKPRN</sequence>
<feature type="compositionally biased region" description="Polar residues" evidence="1">
    <location>
        <begin position="387"/>
        <end position="399"/>
    </location>
</feature>
<dbReference type="Proteomes" id="UP000801492">
    <property type="component" value="Unassembled WGS sequence"/>
</dbReference>
<comment type="caution">
    <text evidence="2">The sequence shown here is derived from an EMBL/GenBank/DDBJ whole genome shotgun (WGS) entry which is preliminary data.</text>
</comment>
<gene>
    <name evidence="2" type="ORF">ILUMI_00412</name>
</gene>
<feature type="region of interest" description="Disordered" evidence="1">
    <location>
        <begin position="250"/>
        <end position="270"/>
    </location>
</feature>
<feature type="compositionally biased region" description="Polar residues" evidence="1">
    <location>
        <begin position="250"/>
        <end position="260"/>
    </location>
</feature>
<protein>
    <submittedName>
        <fullName evidence="2">Uncharacterized protein</fullName>
    </submittedName>
</protein>
<name>A0A8K0DMC3_IGNLU</name>
<feature type="compositionally biased region" description="Pro residues" evidence="1">
    <location>
        <begin position="332"/>
        <end position="341"/>
    </location>
</feature>
<evidence type="ECO:0000256" key="1">
    <source>
        <dbReference type="SAM" id="MobiDB-lite"/>
    </source>
</evidence>
<dbReference type="EMBL" id="VTPC01000444">
    <property type="protein sequence ID" value="KAF2905763.1"/>
    <property type="molecule type" value="Genomic_DNA"/>
</dbReference>
<feature type="compositionally biased region" description="Polar residues" evidence="1">
    <location>
        <begin position="316"/>
        <end position="331"/>
    </location>
</feature>
<evidence type="ECO:0000313" key="2">
    <source>
        <dbReference type="EMBL" id="KAF2905763.1"/>
    </source>
</evidence>
<dbReference type="AlphaFoldDB" id="A0A8K0DMC3"/>
<keyword evidence="3" id="KW-1185">Reference proteome</keyword>
<organism evidence="2 3">
    <name type="scientific">Ignelater luminosus</name>
    <name type="common">Cucubano</name>
    <name type="synonym">Pyrophorus luminosus</name>
    <dbReference type="NCBI Taxonomy" id="2038154"/>
    <lineage>
        <taxon>Eukaryota</taxon>
        <taxon>Metazoa</taxon>
        <taxon>Ecdysozoa</taxon>
        <taxon>Arthropoda</taxon>
        <taxon>Hexapoda</taxon>
        <taxon>Insecta</taxon>
        <taxon>Pterygota</taxon>
        <taxon>Neoptera</taxon>
        <taxon>Endopterygota</taxon>
        <taxon>Coleoptera</taxon>
        <taxon>Polyphaga</taxon>
        <taxon>Elateriformia</taxon>
        <taxon>Elateroidea</taxon>
        <taxon>Elateridae</taxon>
        <taxon>Agrypninae</taxon>
        <taxon>Pyrophorini</taxon>
        <taxon>Ignelater</taxon>
    </lineage>
</organism>
<reference evidence="2" key="1">
    <citation type="submission" date="2019-08" db="EMBL/GenBank/DDBJ databases">
        <title>The genome of the North American firefly Photinus pyralis.</title>
        <authorList>
            <consortium name="Photinus pyralis genome working group"/>
            <person name="Fallon T.R."/>
            <person name="Sander Lower S.E."/>
            <person name="Weng J.-K."/>
        </authorList>
    </citation>
    <scope>NUCLEOTIDE SEQUENCE</scope>
    <source>
        <strain evidence="2">TRF0915ILg1</strain>
        <tissue evidence="2">Whole body</tissue>
    </source>
</reference>
<evidence type="ECO:0000313" key="3">
    <source>
        <dbReference type="Proteomes" id="UP000801492"/>
    </source>
</evidence>